<feature type="non-terminal residue" evidence="1">
    <location>
        <position position="1"/>
    </location>
</feature>
<proteinExistence type="predicted"/>
<evidence type="ECO:0000313" key="1">
    <source>
        <dbReference type="EMBL" id="GMR32394.1"/>
    </source>
</evidence>
<comment type="caution">
    <text evidence="1">The sequence shown here is derived from an EMBL/GenBank/DDBJ whole genome shotgun (WGS) entry which is preliminary data.</text>
</comment>
<evidence type="ECO:0000313" key="2">
    <source>
        <dbReference type="Proteomes" id="UP001328107"/>
    </source>
</evidence>
<protein>
    <submittedName>
        <fullName evidence="1">Uncharacterized protein</fullName>
    </submittedName>
</protein>
<gene>
    <name evidence="1" type="ORF">PMAYCL1PPCAC_02589</name>
</gene>
<dbReference type="EMBL" id="BTRK01000001">
    <property type="protein sequence ID" value="GMR32394.1"/>
    <property type="molecule type" value="Genomic_DNA"/>
</dbReference>
<name>A0AAN4Z305_9BILA</name>
<reference evidence="2" key="1">
    <citation type="submission" date="2022-10" db="EMBL/GenBank/DDBJ databases">
        <title>Genome assembly of Pristionchus species.</title>
        <authorList>
            <person name="Yoshida K."/>
            <person name="Sommer R.J."/>
        </authorList>
    </citation>
    <scope>NUCLEOTIDE SEQUENCE [LARGE SCALE GENOMIC DNA]</scope>
    <source>
        <strain evidence="2">RS5460</strain>
    </source>
</reference>
<dbReference type="AlphaFoldDB" id="A0AAN4Z305"/>
<organism evidence="1 2">
    <name type="scientific">Pristionchus mayeri</name>
    <dbReference type="NCBI Taxonomy" id="1317129"/>
    <lineage>
        <taxon>Eukaryota</taxon>
        <taxon>Metazoa</taxon>
        <taxon>Ecdysozoa</taxon>
        <taxon>Nematoda</taxon>
        <taxon>Chromadorea</taxon>
        <taxon>Rhabditida</taxon>
        <taxon>Rhabditina</taxon>
        <taxon>Diplogasteromorpha</taxon>
        <taxon>Diplogasteroidea</taxon>
        <taxon>Neodiplogasteridae</taxon>
        <taxon>Pristionchus</taxon>
    </lineage>
</organism>
<sequence length="89" mass="9736">YIPLDPRPDATQITEMGDLRSTEVSVTVGPLSVKEIKSMAIDPKTYVIGEIDFTNAKMAANFIVGDELKKVNGNVPQTFVHLTKMLAKS</sequence>
<keyword evidence="2" id="KW-1185">Reference proteome</keyword>
<accession>A0AAN4Z305</accession>
<feature type="non-terminal residue" evidence="1">
    <location>
        <position position="89"/>
    </location>
</feature>
<dbReference type="Proteomes" id="UP001328107">
    <property type="component" value="Unassembled WGS sequence"/>
</dbReference>